<evidence type="ECO:0000256" key="7">
    <source>
        <dbReference type="ARBA" id="ARBA00022801"/>
    </source>
</evidence>
<feature type="region of interest" description="Disordered" evidence="10">
    <location>
        <begin position="1294"/>
        <end position="1358"/>
    </location>
</feature>
<proteinExistence type="inferred from homology"/>
<organism evidence="13 14">
    <name type="scientific">Rhizoctonia solani</name>
    <dbReference type="NCBI Taxonomy" id="456999"/>
    <lineage>
        <taxon>Eukaryota</taxon>
        <taxon>Fungi</taxon>
        <taxon>Dikarya</taxon>
        <taxon>Basidiomycota</taxon>
        <taxon>Agaricomycotina</taxon>
        <taxon>Agaricomycetes</taxon>
        <taxon>Cantharellales</taxon>
        <taxon>Ceratobasidiaceae</taxon>
        <taxon>Rhizoctonia</taxon>
    </lineage>
</organism>
<dbReference type="InterPro" id="IPR038765">
    <property type="entry name" value="Papain-like_cys_pep_sf"/>
</dbReference>
<feature type="domain" description="USP" evidence="12">
    <location>
        <begin position="491"/>
        <end position="820"/>
    </location>
</feature>
<dbReference type="SUPFAM" id="SSF54001">
    <property type="entry name" value="Cysteine proteinases"/>
    <property type="match status" value="1"/>
</dbReference>
<comment type="subunit">
    <text evidence="9">Forms a heterotrimer with an asymmetric homodimer of the regulatory subunit PAN3 to form the poly(A)-nuclease (PAN) deadenylation complex.</text>
</comment>
<evidence type="ECO:0000259" key="12">
    <source>
        <dbReference type="PROSITE" id="PS50235"/>
    </source>
</evidence>
<dbReference type="PROSITE" id="PS50235">
    <property type="entry name" value="USP_3"/>
    <property type="match status" value="1"/>
</dbReference>
<evidence type="ECO:0000256" key="3">
    <source>
        <dbReference type="ARBA" id="ARBA00022574"/>
    </source>
</evidence>
<comment type="catalytic activity">
    <reaction evidence="9">
        <text>Exonucleolytic cleavage of poly(A) to 5'-AMP.</text>
        <dbReference type="EC" id="3.1.13.4"/>
    </reaction>
</comment>
<evidence type="ECO:0000259" key="11">
    <source>
        <dbReference type="PROSITE" id="PS50108"/>
    </source>
</evidence>
<evidence type="ECO:0000313" key="13">
    <source>
        <dbReference type="EMBL" id="KAF8682473.1"/>
    </source>
</evidence>
<dbReference type="Gene3D" id="3.90.70.10">
    <property type="entry name" value="Cysteine proteinases"/>
    <property type="match status" value="1"/>
</dbReference>
<protein>
    <recommendedName>
        <fullName evidence="9">PAN2-PAN3 deadenylation complex catalytic subunit PAN2</fullName>
        <ecNumber evidence="9">3.1.13.4</ecNumber>
    </recommendedName>
    <alternativeName>
        <fullName evidence="9">PAB1P-dependent poly(A)-specific ribonuclease</fullName>
    </alternativeName>
    <alternativeName>
        <fullName evidence="9">Poly(A)-nuclease deadenylation complex subunit 2</fullName>
        <shortName evidence="9">PAN deadenylation complex subunit 2</shortName>
    </alternativeName>
</protein>
<evidence type="ECO:0000256" key="5">
    <source>
        <dbReference type="ARBA" id="ARBA00022722"/>
    </source>
</evidence>
<sequence>MDPSQPQSKSTYYTLPSFHLAHTVPVTALSFDPVSDVLWTGSAAGLVSGYFGNVTTIGYAGSLTRGVTFPVRGETGVLKILTGEKDIKALGSGGLGSWKKGGAGRWQFMPQEHLSTFTHHPTIPNTFVVAAQSPGSGFHIVNAISGASLRRVSSPFNVSHLAHVGTLLVSGTVDGMLRTHDFRTRGREDTAAESSCIAHTGGIQALEAAGNYIFTAGWGIRQSHPHAEHFVKVFDMRTLRPLSPIPFADLPSFIRVHPKKPTTLVLASSQGFVNVIDVVQTGGAPDFVQAPTSSYLSSVAISPEGDYVALGDADGFVHLLSSVPENVSEPVPFNGFEGEPAMWAHKQDLPDVQWTDETPLSTIGLPYYTTPLLSSQLSLAVPHGIQAYPPPAKIPQKVLDTMRTVDFVGYAQLPKDLVGRRNVAPTTQVESGRFRSTRTTRKASDVDAVTEHFGDTSISEIPKPYRRVEIMYSKFGVEDFDFGYYNKTKYSGLETHIVNSYTNALLQALHYVHSVRRVAQSHITTPCQTEHCLLCEFGFLTRMLEDAKGVNCQASNFCKTIPKIQQAGALGVVDYQAEGLKRDYGAIIQVFNRFLLEEMSTRSDVPDGNPWLIKVDEDQVMTNGASKSTVTQLMGIDAQSIVVCGACGATTEKDTLSHVVDLTFLRKPQLNITFSSLLSASILRETTHRSVCQSCKQQATFHTQRIVPAAALPPVLAVNTAILTDDAGSVWRAKGQNFLTPEVSITCGRDGKETADYELRSMVVEVKNETHAPHLVALAKINEDGWYLFNDFVVQSVTEAEALSFVGTWKTPCVLYFERKDNDSKLDLGTLPMKMDPAILCNIDNISWRMNKSKLVHEPLAADELPTPGTLVAIDAEFVSLQKEENEMRSDGTKKVIRPSQLCLARVSVLREDGRAFIDDYIHTSDTIVDYLTEFSGIKLGDLDPYSSEHALVPLKTAYKKLRLLIDLGCIFIGHGLSKDFRIINIAVPKEQVIDTVDIYFLKERQRRIGLRFLSWYLLRQTIQIDTHNSIEDARAALLLYNLYVQLETEGQFEDTLDEIYREGRALVQLEDTWGSHVTQAGQGASGFDDPLYQRDFYAAIWIAQYWWCTVRAHVQTNTSVALEPVSSMVIVVPPSGRAQRTYATEYKSIVARYVRSPAKSASSIVIIPSPDVDALCATRILATMFRNEGVLYRVNPISGYPDLTTYREELLKSPELQTIILVNIGAILDLLSEEWFADFPHDVTIHVIDSTRPQNLSNLFAPGREGERVRVWDGGEALKLEKQKEAYEAFLYAVDSSSDESDGDDDDEELEDMEEKAAEDGDDSDNDRPRQRRKLNTGKPSSQQRREQRRIREKHRDTIEKHYCSGTSYGPSAAGTVYVLASYLQLAVNETLWLAIVALTYQYISARISRDDYDYWQVVYADEVARLNPRVDLSASAALHADDTGIRSCQELRFTLYRHWTLYDSMYHSPYVAGKMNIWKERGRRNLAAMFAKMGISLQEGQQAYSHMDRNFRKDLPDLLETIAPEYGMVELQYPSFVRAYGFLTQPFAAADCVEAVSALLDAGTGVRLEIEVDGGRGGGEWFGGARIWNAGDGIAKNKPATMTGGGGKDSIGLEGPSGGKNEDEDEKNKAWRHNFWLAYDSLGSDSESIRALQHAVPLAKSLHQIVLSQGSELIERAGAIKTYRKFRMAVLTQGAHLALFSQAGPLSRLALWLVDALRDKIKAVKGPRGKESLPFVVACLDERAGSYLVVGVTGAVEFGDVRNNAFGLAFLQAKADSNARTRHGTFDTSVVEVNVDDLQLFTEALAMHAQ</sequence>
<dbReference type="EC" id="3.1.13.4" evidence="9"/>
<dbReference type="SUPFAM" id="SSF50978">
    <property type="entry name" value="WD40 repeat-like"/>
    <property type="match status" value="1"/>
</dbReference>
<dbReference type="Pfam" id="PF00929">
    <property type="entry name" value="RNase_T"/>
    <property type="match status" value="1"/>
</dbReference>
<comment type="activity regulation">
    <text evidence="9">Positively regulated by the regulatory subunit PAN3.</text>
</comment>
<dbReference type="SUPFAM" id="SSF53098">
    <property type="entry name" value="Ribonuclease H-like"/>
    <property type="match status" value="1"/>
</dbReference>
<dbReference type="Proteomes" id="UP000650582">
    <property type="component" value="Unassembled WGS sequence"/>
</dbReference>
<feature type="domain" description="CRIB" evidence="11">
    <location>
        <begin position="152"/>
        <end position="165"/>
    </location>
</feature>
<comment type="caution">
    <text evidence="9">Lacks conserved residue(s) required for the propagation of feature annotation.</text>
</comment>
<dbReference type="PANTHER" id="PTHR15728">
    <property type="entry name" value="DEADENYLATION COMPLEX CATALYTIC SUBUNIT PAN2"/>
    <property type="match status" value="1"/>
</dbReference>
<keyword evidence="7 9" id="KW-0378">Hydrolase</keyword>
<keyword evidence="3" id="KW-0853">WD repeat</keyword>
<dbReference type="InterPro" id="IPR012337">
    <property type="entry name" value="RNaseH-like_sf"/>
</dbReference>
<dbReference type="PROSITE" id="PS50108">
    <property type="entry name" value="CRIB"/>
    <property type="match status" value="1"/>
</dbReference>
<evidence type="ECO:0000256" key="6">
    <source>
        <dbReference type="ARBA" id="ARBA00022723"/>
    </source>
</evidence>
<dbReference type="GO" id="GO:0000932">
    <property type="term" value="C:P-body"/>
    <property type="evidence" value="ECO:0007669"/>
    <property type="project" value="TreeGrafter"/>
</dbReference>
<feature type="binding site" evidence="9">
    <location>
        <position position="875"/>
    </location>
    <ligand>
        <name>a divalent metal cation</name>
        <dbReference type="ChEBI" id="CHEBI:60240"/>
        <note>catalytic</note>
    </ligand>
</feature>
<dbReference type="GO" id="GO:0006397">
    <property type="term" value="P:mRNA processing"/>
    <property type="evidence" value="ECO:0007669"/>
    <property type="project" value="UniProtKB-KW"/>
</dbReference>
<dbReference type="Pfam" id="PF20770">
    <property type="entry name" value="PAN2_N"/>
    <property type="match status" value="1"/>
</dbReference>
<accession>A0A8H7HCH3</accession>
<keyword evidence="6 9" id="KW-0479">Metal-binding</keyword>
<dbReference type="InterPro" id="IPR001680">
    <property type="entry name" value="WD40_rpt"/>
</dbReference>
<comment type="subcellular location">
    <subcellularLocation>
        <location evidence="1 9">Cytoplasm</location>
    </subcellularLocation>
</comment>
<feature type="compositionally biased region" description="Acidic residues" evidence="10">
    <location>
        <begin position="1298"/>
        <end position="1315"/>
    </location>
</feature>
<dbReference type="SMART" id="SM00320">
    <property type="entry name" value="WD40"/>
    <property type="match status" value="3"/>
</dbReference>
<comment type="caution">
    <text evidence="13">The sequence shown here is derived from an EMBL/GenBank/DDBJ whole genome shotgun (WGS) entry which is preliminary data.</text>
</comment>
<dbReference type="InterPro" id="IPR013520">
    <property type="entry name" value="Ribonucl_H"/>
</dbReference>
<evidence type="ECO:0000313" key="14">
    <source>
        <dbReference type="Proteomes" id="UP000650582"/>
    </source>
</evidence>
<comment type="cofactor">
    <cofactor evidence="9">
        <name>a divalent metal cation</name>
        <dbReference type="ChEBI" id="CHEBI:60240"/>
    </cofactor>
    <text evidence="9">Binds 2 metal cations per subunit in the catalytic exonuclease domain.</text>
</comment>
<dbReference type="InterPro" id="IPR050785">
    <property type="entry name" value="PAN2-PAN3_catalytic_subunit"/>
</dbReference>
<comment type="similarity">
    <text evidence="9">Belongs to the peptidase C19 family. PAN2 subfamily.</text>
</comment>
<comment type="function">
    <text evidence="9">Catalytic subunit of the poly(A)-nuclease (PAN) deadenylation complex, one of two cytoplasmic mRNA deadenylases involved in mRNA turnover. PAN specifically shortens poly(A) tails of RNA and the activity is stimulated by poly(A)-binding protein PAB1. PAN deadenylation is followed by rapid degradation of the shortened mRNA tails by the CCR4-NOT complex. Deadenylated mRNAs are then degraded by two alternative mechanisms, namely exosome-mediated 3'-5' exonucleolytic degradation, or deadenlyation-dependent mRNA decaping and subsequent 5'-3' exonucleolytic degradation by XRN1. May also be involved in post-transcriptional maturation of mRNA poly(A) tails.</text>
</comment>
<evidence type="ECO:0000256" key="10">
    <source>
        <dbReference type="SAM" id="MobiDB-lite"/>
    </source>
</evidence>
<name>A0A8H7HCH3_9AGAM</name>
<evidence type="ECO:0000256" key="1">
    <source>
        <dbReference type="ARBA" id="ARBA00004496"/>
    </source>
</evidence>
<dbReference type="InterPro" id="IPR028889">
    <property type="entry name" value="USP"/>
</dbReference>
<dbReference type="GO" id="GO:0006270">
    <property type="term" value="P:DNA replication initiation"/>
    <property type="evidence" value="ECO:0007669"/>
    <property type="project" value="InterPro"/>
</dbReference>
<feature type="binding site" evidence="9">
    <location>
        <position position="980"/>
    </location>
    <ligand>
        <name>a divalent metal cation</name>
        <dbReference type="ChEBI" id="CHEBI:60240"/>
        <note>catalytic</note>
    </ligand>
</feature>
<keyword evidence="2 9" id="KW-0963">Cytoplasm</keyword>
<dbReference type="InterPro" id="IPR015943">
    <property type="entry name" value="WD40/YVTN_repeat-like_dom_sf"/>
</dbReference>
<dbReference type="HAMAP" id="MF_03182">
    <property type="entry name" value="PAN2"/>
    <property type="match status" value="1"/>
</dbReference>
<dbReference type="Pfam" id="PF13423">
    <property type="entry name" value="UCH_1"/>
    <property type="match status" value="1"/>
</dbReference>
<keyword evidence="8 9" id="KW-0269">Exonuclease</keyword>
<dbReference type="Gene3D" id="2.130.10.10">
    <property type="entry name" value="YVTN repeat-like/Quinoprotein amine dehydrogenase"/>
    <property type="match status" value="1"/>
</dbReference>
<dbReference type="CDD" id="cd06143">
    <property type="entry name" value="PAN2_exo"/>
    <property type="match status" value="1"/>
</dbReference>
<dbReference type="GO" id="GO:0031251">
    <property type="term" value="C:PAN complex"/>
    <property type="evidence" value="ECO:0007669"/>
    <property type="project" value="UniProtKB-UniRule"/>
</dbReference>
<dbReference type="GO" id="GO:0004535">
    <property type="term" value="F:poly(A)-specific ribonuclease activity"/>
    <property type="evidence" value="ECO:0007669"/>
    <property type="project" value="UniProtKB-UniRule"/>
</dbReference>
<dbReference type="InterPro" id="IPR028881">
    <property type="entry name" value="PAN2_UCH_dom"/>
</dbReference>
<evidence type="ECO:0000256" key="2">
    <source>
        <dbReference type="ARBA" id="ARBA00022490"/>
    </source>
</evidence>
<dbReference type="InterPro" id="IPR036322">
    <property type="entry name" value="WD40_repeat_dom_sf"/>
</dbReference>
<dbReference type="Pfam" id="PF02724">
    <property type="entry name" value="CDC45"/>
    <property type="match status" value="1"/>
</dbReference>
<reference evidence="13" key="1">
    <citation type="submission" date="2020-09" db="EMBL/GenBank/DDBJ databases">
        <title>Comparative genome analyses of four rice-infecting Rhizoctonia solani isolates reveal extensive enrichment of homogalacturonan modification genes.</title>
        <authorList>
            <person name="Lee D.-Y."/>
            <person name="Jeon J."/>
            <person name="Kim K.-T."/>
            <person name="Cheong K."/>
            <person name="Song H."/>
            <person name="Choi G."/>
            <person name="Ko J."/>
            <person name="Opiyo S.O."/>
            <person name="Zuo S."/>
            <person name="Madhav S."/>
            <person name="Lee Y.-H."/>
            <person name="Wang G.-L."/>
        </authorList>
    </citation>
    <scope>NUCLEOTIDE SEQUENCE</scope>
    <source>
        <strain evidence="13">AG1-IA YN-7</strain>
    </source>
</reference>
<dbReference type="InterPro" id="IPR048841">
    <property type="entry name" value="PAN2_N"/>
</dbReference>
<evidence type="ECO:0000256" key="9">
    <source>
        <dbReference type="HAMAP-Rule" id="MF_03182"/>
    </source>
</evidence>
<dbReference type="SMART" id="SM00479">
    <property type="entry name" value="EXOIII"/>
    <property type="match status" value="1"/>
</dbReference>
<gene>
    <name evidence="9" type="primary">PAN2</name>
    <name evidence="13" type="ORF">RHS04_02284</name>
</gene>
<dbReference type="InterPro" id="IPR000095">
    <property type="entry name" value="CRIB_dom"/>
</dbReference>
<dbReference type="PANTHER" id="PTHR15728:SF0">
    <property type="entry name" value="PAN2-PAN3 DEADENYLATION COMPLEX CATALYTIC SUBUNIT PAN2"/>
    <property type="match status" value="1"/>
</dbReference>
<evidence type="ECO:0000256" key="8">
    <source>
        <dbReference type="ARBA" id="ARBA00022839"/>
    </source>
</evidence>
<dbReference type="InterPro" id="IPR036397">
    <property type="entry name" value="RNaseH_sf"/>
</dbReference>
<dbReference type="GO" id="GO:0046872">
    <property type="term" value="F:metal ion binding"/>
    <property type="evidence" value="ECO:0007669"/>
    <property type="project" value="UniProtKB-KW"/>
</dbReference>
<keyword evidence="5 9" id="KW-0540">Nuclease</keyword>
<dbReference type="GO" id="GO:0003676">
    <property type="term" value="F:nucleic acid binding"/>
    <property type="evidence" value="ECO:0007669"/>
    <property type="project" value="InterPro"/>
</dbReference>
<comment type="domain">
    <text evidence="9">The linker, or PAN3 interaction domain (PID), between the WD40 repeats and the pseudo-UCH domain mediates interaction with PAN3.</text>
</comment>
<dbReference type="Gene3D" id="3.30.420.10">
    <property type="entry name" value="Ribonuclease H-like superfamily/Ribonuclease H"/>
    <property type="match status" value="1"/>
</dbReference>
<dbReference type="InterPro" id="IPR003874">
    <property type="entry name" value="CDC45"/>
</dbReference>
<feature type="binding site" evidence="9">
    <location>
        <position position="877"/>
    </location>
    <ligand>
        <name>a divalent metal cation</name>
        <dbReference type="ChEBI" id="CHEBI:60240"/>
        <note>catalytic</note>
    </ligand>
</feature>
<dbReference type="InterPro" id="IPR030843">
    <property type="entry name" value="PAN2"/>
</dbReference>
<dbReference type="GO" id="GO:0000289">
    <property type="term" value="P:nuclear-transcribed mRNA poly(A) tail shortening"/>
    <property type="evidence" value="ECO:0007669"/>
    <property type="project" value="UniProtKB-UniRule"/>
</dbReference>
<feature type="binding site" evidence="9">
    <location>
        <position position="1033"/>
    </location>
    <ligand>
        <name>a divalent metal cation</name>
        <dbReference type="ChEBI" id="CHEBI:60240"/>
        <note>catalytic</note>
    </ligand>
</feature>
<dbReference type="EMBL" id="JACYCC010000035">
    <property type="protein sequence ID" value="KAF8682473.1"/>
    <property type="molecule type" value="Genomic_DNA"/>
</dbReference>
<evidence type="ECO:0000256" key="4">
    <source>
        <dbReference type="ARBA" id="ARBA00022664"/>
    </source>
</evidence>
<feature type="region of interest" description="Disordered" evidence="10">
    <location>
        <begin position="1600"/>
        <end position="1627"/>
    </location>
</feature>
<dbReference type="FunFam" id="3.30.420.10:FF:000028">
    <property type="entry name" value="PAN2-PAN3 deadenylation complex catalytic subunit PAN2"/>
    <property type="match status" value="1"/>
</dbReference>
<keyword evidence="4 9" id="KW-0507">mRNA processing</keyword>
<comment type="domain">
    <text evidence="9">Contains a pseudo-UCH domain. This ubiquitin C-terminal hydrolase (UCH)-like or ubiquitin specific protease (USP)-like domain is predicted to be catalytically inactive because it lacks the active site catalytic triad characteristic of thiol proteases, with residues at the equivalent structural positions that are incompatible with catalysis, and it cannot bind ubiquitin. It functions as a structural scaffold for intra- and intermolecular interactions in the complex.</text>
</comment>